<evidence type="ECO:0000259" key="9">
    <source>
        <dbReference type="PROSITE" id="PS50280"/>
    </source>
</evidence>
<evidence type="ECO:0000256" key="6">
    <source>
        <dbReference type="ARBA" id="ARBA00023203"/>
    </source>
</evidence>
<proteinExistence type="inferred from homology"/>
<dbReference type="GO" id="GO:0018064">
    <property type="term" value="F:protein-L-histidine N-tele-methyltransferase activity"/>
    <property type="evidence" value="ECO:0007669"/>
    <property type="project" value="UniProtKB-EC"/>
</dbReference>
<dbReference type="EC" id="2.1.1.85" evidence="7"/>
<dbReference type="InterPro" id="IPR025785">
    <property type="entry name" value="SETD3"/>
</dbReference>
<keyword evidence="4 7" id="KW-0808">Transferase</keyword>
<keyword evidence="6" id="KW-0009">Actin-binding</keyword>
<comment type="similarity">
    <text evidence="7">Belongs to the class V-like SAM-binding methyltransferase superfamily. SETD3 actin-histidine methyltransferase family.</text>
</comment>
<dbReference type="PROSITE" id="PS50280">
    <property type="entry name" value="SET"/>
    <property type="match status" value="1"/>
</dbReference>
<gene>
    <name evidence="10" type="ORF">EB796_018829</name>
</gene>
<comment type="catalytic activity">
    <reaction evidence="7">
        <text>L-histidyl-[protein] + S-adenosyl-L-methionine = N(tele)-methyl-L-histidyl-[protein] + S-adenosyl-L-homocysteine + H(+)</text>
        <dbReference type="Rhea" id="RHEA:19369"/>
        <dbReference type="Rhea" id="RHEA-COMP:9745"/>
        <dbReference type="Rhea" id="RHEA-COMP:11600"/>
        <dbReference type="ChEBI" id="CHEBI:15378"/>
        <dbReference type="ChEBI" id="CHEBI:16367"/>
        <dbReference type="ChEBI" id="CHEBI:29979"/>
        <dbReference type="ChEBI" id="CHEBI:57856"/>
        <dbReference type="ChEBI" id="CHEBI:59789"/>
        <dbReference type="EC" id="2.1.1.85"/>
    </reaction>
</comment>
<dbReference type="InterPro" id="IPR046341">
    <property type="entry name" value="SET_dom_sf"/>
</dbReference>
<evidence type="ECO:0000256" key="4">
    <source>
        <dbReference type="ARBA" id="ARBA00022679"/>
    </source>
</evidence>
<dbReference type="Pfam" id="PF09273">
    <property type="entry name" value="Rubis-subs-bind"/>
    <property type="match status" value="1"/>
</dbReference>
<dbReference type="PANTHER" id="PTHR13271:SF47">
    <property type="entry name" value="ACTIN-HISTIDINE N-METHYLTRANSFERASE"/>
    <property type="match status" value="1"/>
</dbReference>
<keyword evidence="2" id="KW-0963">Cytoplasm</keyword>
<protein>
    <recommendedName>
        <fullName evidence="7">protein-histidine N-methyltransferase</fullName>
        <ecNumber evidence="7">2.1.1.85</ecNumber>
    </recommendedName>
</protein>
<dbReference type="PROSITE" id="PS51565">
    <property type="entry name" value="SAM_MT85_SETD3"/>
    <property type="match status" value="1"/>
</dbReference>
<dbReference type="SUPFAM" id="SSF81822">
    <property type="entry name" value="RuBisCo LSMT C-terminal, substrate-binding domain"/>
    <property type="match status" value="1"/>
</dbReference>
<dbReference type="Proteomes" id="UP000593567">
    <property type="component" value="Unassembled WGS sequence"/>
</dbReference>
<dbReference type="Gene3D" id="3.90.1420.10">
    <property type="entry name" value="Rubisco LSMT, substrate-binding domain"/>
    <property type="match status" value="1"/>
</dbReference>
<keyword evidence="8" id="KW-0175">Coiled coil</keyword>
<feature type="coiled-coil region" evidence="8">
    <location>
        <begin position="12"/>
        <end position="66"/>
    </location>
</feature>
<dbReference type="SUPFAM" id="SSF82199">
    <property type="entry name" value="SET domain"/>
    <property type="match status" value="1"/>
</dbReference>
<keyword evidence="5 7" id="KW-0949">S-adenosyl-L-methionine</keyword>
<dbReference type="GO" id="GO:0016279">
    <property type="term" value="F:protein-lysine N-methyltransferase activity"/>
    <property type="evidence" value="ECO:0007669"/>
    <property type="project" value="TreeGrafter"/>
</dbReference>
<feature type="domain" description="SET" evidence="9">
    <location>
        <begin position="94"/>
        <end position="321"/>
    </location>
</feature>
<dbReference type="OrthoDB" id="441812at2759"/>
<dbReference type="Gene3D" id="3.90.1410.10">
    <property type="entry name" value="set domain protein methyltransferase, domain 1"/>
    <property type="match status" value="1"/>
</dbReference>
<dbReference type="EMBL" id="VXIV02002799">
    <property type="protein sequence ID" value="KAF6022847.1"/>
    <property type="molecule type" value="Genomic_DNA"/>
</dbReference>
<evidence type="ECO:0000256" key="5">
    <source>
        <dbReference type="ARBA" id="ARBA00022691"/>
    </source>
</evidence>
<dbReference type="AlphaFoldDB" id="A0A7J7JA46"/>
<dbReference type="InterPro" id="IPR050600">
    <property type="entry name" value="SETD3_SETD6_MTase"/>
</dbReference>
<evidence type="ECO:0000256" key="7">
    <source>
        <dbReference type="PROSITE-ProRule" id="PRU00898"/>
    </source>
</evidence>
<keyword evidence="3 7" id="KW-0489">Methyltransferase</keyword>
<evidence type="ECO:0000256" key="3">
    <source>
        <dbReference type="ARBA" id="ARBA00022603"/>
    </source>
</evidence>
<reference evidence="10" key="1">
    <citation type="submission" date="2020-06" db="EMBL/GenBank/DDBJ databases">
        <title>Draft genome of Bugula neritina, a colonial animal packing powerful symbionts and potential medicines.</title>
        <authorList>
            <person name="Rayko M."/>
        </authorList>
    </citation>
    <scope>NUCLEOTIDE SEQUENCE [LARGE SCALE GENOMIC DNA]</scope>
    <source>
        <strain evidence="10">Kwan_BN1</strain>
    </source>
</reference>
<accession>A0A7J7JA46</accession>
<dbReference type="GO" id="GO:0032259">
    <property type="term" value="P:methylation"/>
    <property type="evidence" value="ECO:0007669"/>
    <property type="project" value="UniProtKB-KW"/>
</dbReference>
<comment type="subcellular location">
    <subcellularLocation>
        <location evidence="1">Cytoplasm</location>
    </subcellularLocation>
</comment>
<evidence type="ECO:0000313" key="10">
    <source>
        <dbReference type="EMBL" id="KAF6022847.1"/>
    </source>
</evidence>
<dbReference type="GO" id="GO:0005737">
    <property type="term" value="C:cytoplasm"/>
    <property type="evidence" value="ECO:0007669"/>
    <property type="project" value="UniProtKB-SubCell"/>
</dbReference>
<evidence type="ECO:0000256" key="1">
    <source>
        <dbReference type="ARBA" id="ARBA00004496"/>
    </source>
</evidence>
<evidence type="ECO:0000256" key="8">
    <source>
        <dbReference type="SAM" id="Coils"/>
    </source>
</evidence>
<dbReference type="InterPro" id="IPR036464">
    <property type="entry name" value="Rubisco_LSMT_subst-bd_sf"/>
</dbReference>
<sequence length="464" mass="53397">MGKKRAASQTVARKQTDKAVKLYEELTSLNDQLLTASSLTPNAKEIENSSREINELVQKIIKLQTDETETDLPSREQKLNKFISWCHERGAKSDKVELTAFEEFGLGLRATQKINVHEMFLCIPRSLMMVVDTTTSSIGQLLKTDPIASRMPNVALSLYLIAEKLDKSSSWRPYIDMLPRGYDTPLYFSLEEISLLKGSPTYEHCIHLQRNIARQYSYFWSIFTNQAGKYPVMAKHFTYDLYRWAVSTIMTRQNMIPKSPEATDVEVKGGDQNSLVLIPFWDMCNHKQGEMLTNYNEDLNECHCYAMDVCEPGDQVFICYGNRPNANFLVHNGLGFSKTDKFVKTRQAILTNYGVKGESHLFFLGKPKDDCLPEDLLMFLRVFNASEDEMNLLVERESGDELRESLEPISEENDRKCWNFLKVRCSLLLRTYTGRFSDAEFWASLMLVMLLWQRCKSKAKSNSQ</sequence>
<dbReference type="GO" id="GO:0003779">
    <property type="term" value="F:actin binding"/>
    <property type="evidence" value="ECO:0007669"/>
    <property type="project" value="UniProtKB-KW"/>
</dbReference>
<organism evidence="10 11">
    <name type="scientific">Bugula neritina</name>
    <name type="common">Brown bryozoan</name>
    <name type="synonym">Sertularia neritina</name>
    <dbReference type="NCBI Taxonomy" id="10212"/>
    <lineage>
        <taxon>Eukaryota</taxon>
        <taxon>Metazoa</taxon>
        <taxon>Spiralia</taxon>
        <taxon>Lophotrochozoa</taxon>
        <taxon>Bryozoa</taxon>
        <taxon>Gymnolaemata</taxon>
        <taxon>Cheilostomatida</taxon>
        <taxon>Flustrina</taxon>
        <taxon>Buguloidea</taxon>
        <taxon>Bugulidae</taxon>
        <taxon>Bugula</taxon>
    </lineage>
</organism>
<evidence type="ECO:0000313" key="11">
    <source>
        <dbReference type="Proteomes" id="UP000593567"/>
    </source>
</evidence>
<dbReference type="CDD" id="cd19176">
    <property type="entry name" value="SET_SETD3"/>
    <property type="match status" value="1"/>
</dbReference>
<name>A0A7J7JA46_BUGNE</name>
<dbReference type="InterPro" id="IPR015353">
    <property type="entry name" value="Rubisco_LSMT_subst-bd"/>
</dbReference>
<dbReference type="PANTHER" id="PTHR13271">
    <property type="entry name" value="UNCHARACTERIZED PUTATIVE METHYLTRANSFERASE"/>
    <property type="match status" value="1"/>
</dbReference>
<dbReference type="InterPro" id="IPR001214">
    <property type="entry name" value="SET_dom"/>
</dbReference>
<dbReference type="InterPro" id="IPR044428">
    <property type="entry name" value="SETD3_SET"/>
</dbReference>
<evidence type="ECO:0000256" key="2">
    <source>
        <dbReference type="ARBA" id="ARBA00022490"/>
    </source>
</evidence>
<comment type="caution">
    <text evidence="10">The sequence shown here is derived from an EMBL/GenBank/DDBJ whole genome shotgun (WGS) entry which is preliminary data.</text>
</comment>
<keyword evidence="11" id="KW-1185">Reference proteome</keyword>